<dbReference type="EMBL" id="CAKOAT010210710">
    <property type="protein sequence ID" value="CAH8355671.1"/>
    <property type="molecule type" value="Genomic_DNA"/>
</dbReference>
<evidence type="ECO:0000313" key="2">
    <source>
        <dbReference type="Proteomes" id="UP001642260"/>
    </source>
</evidence>
<keyword evidence="2" id="KW-1185">Reference proteome</keyword>
<accession>A0ABC8KDN7</accession>
<protein>
    <submittedName>
        <fullName evidence="1">Uncharacterized protein</fullName>
    </submittedName>
</protein>
<evidence type="ECO:0000313" key="1">
    <source>
        <dbReference type="EMBL" id="CAH8355671.1"/>
    </source>
</evidence>
<organism evidence="1 2">
    <name type="scientific">Eruca vesicaria subsp. sativa</name>
    <name type="common">Garden rocket</name>
    <name type="synonym">Eruca sativa</name>
    <dbReference type="NCBI Taxonomy" id="29727"/>
    <lineage>
        <taxon>Eukaryota</taxon>
        <taxon>Viridiplantae</taxon>
        <taxon>Streptophyta</taxon>
        <taxon>Embryophyta</taxon>
        <taxon>Tracheophyta</taxon>
        <taxon>Spermatophyta</taxon>
        <taxon>Magnoliopsida</taxon>
        <taxon>eudicotyledons</taxon>
        <taxon>Gunneridae</taxon>
        <taxon>Pentapetalae</taxon>
        <taxon>rosids</taxon>
        <taxon>malvids</taxon>
        <taxon>Brassicales</taxon>
        <taxon>Brassicaceae</taxon>
        <taxon>Brassiceae</taxon>
        <taxon>Eruca</taxon>
    </lineage>
</organism>
<name>A0ABC8KDN7_ERUVS</name>
<sequence>MASIDFPDVKSIDHFHLIPSHNLHFDMSTFSQNDVDPIPAGVPPFLGGEEGEARRFHPSLILSSSLYVSSIVLEFWKTDRKTSTAMARKGFPSLEFKVVQSVSSKTMDLTGS</sequence>
<proteinExistence type="predicted"/>
<reference evidence="1 2" key="1">
    <citation type="submission" date="2022-03" db="EMBL/GenBank/DDBJ databases">
        <authorList>
            <person name="Macdonald S."/>
            <person name="Ahmed S."/>
            <person name="Newling K."/>
        </authorList>
    </citation>
    <scope>NUCLEOTIDE SEQUENCE [LARGE SCALE GENOMIC DNA]</scope>
</reference>
<gene>
    <name evidence="1" type="ORF">ERUC_LOCUS21426</name>
</gene>
<dbReference type="AlphaFoldDB" id="A0ABC8KDN7"/>
<comment type="caution">
    <text evidence="1">The sequence shown here is derived from an EMBL/GenBank/DDBJ whole genome shotgun (WGS) entry which is preliminary data.</text>
</comment>
<dbReference type="Proteomes" id="UP001642260">
    <property type="component" value="Unassembled WGS sequence"/>
</dbReference>